<dbReference type="PANTHER" id="PTHR36838:SF1">
    <property type="entry name" value="SLR1864 PROTEIN"/>
    <property type="match status" value="1"/>
</dbReference>
<evidence type="ECO:0000313" key="9">
    <source>
        <dbReference type="EMBL" id="SUI99653.1"/>
    </source>
</evidence>
<proteinExistence type="inferred from homology"/>
<evidence type="ECO:0000256" key="7">
    <source>
        <dbReference type="ARBA" id="ARBA00023136"/>
    </source>
</evidence>
<feature type="transmembrane region" description="Helical" evidence="8">
    <location>
        <begin position="66"/>
        <end position="84"/>
    </location>
</feature>
<dbReference type="PANTHER" id="PTHR36838">
    <property type="entry name" value="AUXIN EFFLUX CARRIER FAMILY PROTEIN"/>
    <property type="match status" value="1"/>
</dbReference>
<dbReference type="Proteomes" id="UP000254519">
    <property type="component" value="Unassembled WGS sequence"/>
</dbReference>
<feature type="transmembrane region" description="Helical" evidence="8">
    <location>
        <begin position="194"/>
        <end position="212"/>
    </location>
</feature>
<evidence type="ECO:0000256" key="1">
    <source>
        <dbReference type="ARBA" id="ARBA00004651"/>
    </source>
</evidence>
<organism evidence="9 10">
    <name type="scientific">Sporosarcina pasteurii</name>
    <name type="common">Bacillus pasteurii</name>
    <dbReference type="NCBI Taxonomy" id="1474"/>
    <lineage>
        <taxon>Bacteria</taxon>
        <taxon>Bacillati</taxon>
        <taxon>Bacillota</taxon>
        <taxon>Bacilli</taxon>
        <taxon>Bacillales</taxon>
        <taxon>Caryophanaceae</taxon>
        <taxon>Sporosarcina</taxon>
    </lineage>
</organism>
<comment type="subcellular location">
    <subcellularLocation>
        <location evidence="1">Cell membrane</location>
        <topology evidence="1">Multi-pass membrane protein</topology>
    </subcellularLocation>
</comment>
<keyword evidence="4" id="KW-1003">Cell membrane</keyword>
<evidence type="ECO:0000313" key="10">
    <source>
        <dbReference type="Proteomes" id="UP000254519"/>
    </source>
</evidence>
<protein>
    <submittedName>
        <fullName evidence="9">Auxin efflux carrier</fullName>
    </submittedName>
</protein>
<keyword evidence="3" id="KW-0813">Transport</keyword>
<evidence type="ECO:0000256" key="5">
    <source>
        <dbReference type="ARBA" id="ARBA00022692"/>
    </source>
</evidence>
<keyword evidence="5 8" id="KW-0812">Transmembrane</keyword>
<keyword evidence="10" id="KW-1185">Reference proteome</keyword>
<feature type="transmembrane region" description="Helical" evidence="8">
    <location>
        <begin position="284"/>
        <end position="306"/>
    </location>
</feature>
<feature type="transmembrane region" description="Helical" evidence="8">
    <location>
        <begin position="124"/>
        <end position="146"/>
    </location>
</feature>
<reference evidence="9 10" key="1">
    <citation type="submission" date="2018-06" db="EMBL/GenBank/DDBJ databases">
        <authorList>
            <consortium name="Pathogen Informatics"/>
            <person name="Doyle S."/>
        </authorList>
    </citation>
    <scope>NUCLEOTIDE SEQUENCE [LARGE SCALE GENOMIC DNA]</scope>
    <source>
        <strain evidence="10">ATCC 11859 / DSM 33 / NCIB 8841 / NCTC 4822</strain>
    </source>
</reference>
<feature type="transmembrane region" description="Helical" evidence="8">
    <location>
        <begin position="224"/>
        <end position="245"/>
    </location>
</feature>
<dbReference type="RefSeq" id="WP_115360166.1">
    <property type="nucleotide sequence ID" value="NZ_CP038012.1"/>
</dbReference>
<evidence type="ECO:0000256" key="8">
    <source>
        <dbReference type="SAM" id="Phobius"/>
    </source>
</evidence>
<dbReference type="GO" id="GO:0005886">
    <property type="term" value="C:plasma membrane"/>
    <property type="evidence" value="ECO:0007669"/>
    <property type="project" value="UniProtKB-SubCell"/>
</dbReference>
<accession>A0A380BEH4</accession>
<keyword evidence="6 8" id="KW-1133">Transmembrane helix</keyword>
<dbReference type="EMBL" id="UGYZ01000002">
    <property type="protein sequence ID" value="SUI99653.1"/>
    <property type="molecule type" value="Genomic_DNA"/>
</dbReference>
<dbReference type="Gene3D" id="1.20.1530.20">
    <property type="match status" value="2"/>
</dbReference>
<keyword evidence="7 8" id="KW-0472">Membrane</keyword>
<evidence type="ECO:0000256" key="3">
    <source>
        <dbReference type="ARBA" id="ARBA00022448"/>
    </source>
</evidence>
<dbReference type="AlphaFoldDB" id="A0A380BEH4"/>
<name>A0A380BEH4_SPOPA</name>
<evidence type="ECO:0000256" key="6">
    <source>
        <dbReference type="ARBA" id="ARBA00022989"/>
    </source>
</evidence>
<evidence type="ECO:0000256" key="2">
    <source>
        <dbReference type="ARBA" id="ARBA00010145"/>
    </source>
</evidence>
<dbReference type="Pfam" id="PF03547">
    <property type="entry name" value="Mem_trans"/>
    <property type="match status" value="2"/>
</dbReference>
<dbReference type="InterPro" id="IPR004776">
    <property type="entry name" value="Mem_transp_PIN-like"/>
</dbReference>
<evidence type="ECO:0000256" key="4">
    <source>
        <dbReference type="ARBA" id="ARBA00022475"/>
    </source>
</evidence>
<gene>
    <name evidence="9" type="ORF">NCTC4822_00701</name>
</gene>
<sequence>MLELGIILKDILLPIFVIMLIGYWMQKKFLLNVQTLARLNIYFLVPAFIFVKLYSTKISVNLFGQVFLFFILYVVILYIISHFIGKMIRLEKGEKTTFSNSVMFFNSGNYGVPVNDLVFRSDPFAMSIQVIILTLQNIFLFSYGIFSLQSVRVGKLQAALGYFKMPVLYAMLAGVSLNYFDVAIPSFIWVPANYVADAMIALALFTLGAQVAQIKFTSALSTLYYSLTIRLAIGPLIALAIIYIFQVEGIVAQALLIGSAMPTSVNSAVIAQEYDNHPDLAAQIVLFSTLISAVTVSIVIFMARLLF</sequence>
<comment type="similarity">
    <text evidence="2">Belongs to the auxin efflux carrier (TC 2.A.69) family.</text>
</comment>
<dbReference type="GO" id="GO:0055085">
    <property type="term" value="P:transmembrane transport"/>
    <property type="evidence" value="ECO:0007669"/>
    <property type="project" value="InterPro"/>
</dbReference>
<feature type="transmembrane region" description="Helical" evidence="8">
    <location>
        <begin position="6"/>
        <end position="24"/>
    </location>
</feature>
<dbReference type="InterPro" id="IPR038770">
    <property type="entry name" value="Na+/solute_symporter_sf"/>
</dbReference>
<feature type="transmembrane region" description="Helical" evidence="8">
    <location>
        <begin position="36"/>
        <end position="54"/>
    </location>
</feature>
<dbReference type="OrthoDB" id="527159at2"/>